<dbReference type="EMBL" id="JMIR01000001">
    <property type="protein sequence ID" value="KEO85278.1"/>
    <property type="molecule type" value="Genomic_DNA"/>
</dbReference>
<sequence>MKVKYAVMLSAVLSILMTIENVSFAGQNRETDTRMNYSQVDSHYLNPSEIQKLLQKSYYHGSKMDIFSSSSIFRNTPELYSASWALDILDKLGIKDQAVKRFQEDTYRKLEFDSRLSEIENVGLFSHVNKELHRETHNEDNYKKINSHYDADEGLFFETSKDEDMRNKIFATSVALDAMIDMNQTKELEEIKKGLLKLYVNDEFFTFSNKEDNIVNNGGIIISMLQKLGFSDASLKREFPNVDRHAWFSYWISELYKGLGTDWGSVDVLKTTIEISSFFDMKVPANTNYLNQLFLGWDGIEGFGVGPDAYAIQPPYVDKVLAICQYFHYAFPYKKQLINYLYDQIESEFTKTDQYIKFSVEDNFYGIALANAYKFDYDRKKMIQTLQENYRVLVEENSSITDSQKLREVYYLILSYHEEKMVLPESKIVEKAVVEYLSNMDQAGTVKSVEDLVLGVKIIQLLGLLVPSDINKLTHKVLEKVQADMTVLDSKQAHSILELISISNEQVKFNDIKNRTLSLLNGYFTDTELEKARISLTFRRASALSKQRPLTEEEQSKIRGLIAGESTKKTFSNSAPTNATTLRTLYEGSLLTTFYTGR</sequence>
<reference evidence="2 3" key="1">
    <citation type="journal article" date="2013" name="Int. J. Syst. Evol. Microbiol.">
        <title>Tumebacillus flagellatus sp. nov., an alpha-amylase/pullulanase-producing bacterium isolated from cassava wastewater.</title>
        <authorList>
            <person name="Wang Q."/>
            <person name="Xie N."/>
            <person name="Qin Y."/>
            <person name="Shen N."/>
            <person name="Zhu J."/>
            <person name="Mi H."/>
            <person name="Huang R."/>
        </authorList>
    </citation>
    <scope>NUCLEOTIDE SEQUENCE [LARGE SCALE GENOMIC DNA]</scope>
    <source>
        <strain evidence="2 3">GST4</strain>
    </source>
</reference>
<dbReference type="OrthoDB" id="9844317at2"/>
<evidence type="ECO:0008006" key="4">
    <source>
        <dbReference type="Google" id="ProtNLM"/>
    </source>
</evidence>
<evidence type="ECO:0000313" key="2">
    <source>
        <dbReference type="EMBL" id="KEO85278.1"/>
    </source>
</evidence>
<comment type="caution">
    <text evidence="2">The sequence shown here is derived from an EMBL/GenBank/DDBJ whole genome shotgun (WGS) entry which is preliminary data.</text>
</comment>
<evidence type="ECO:0000256" key="1">
    <source>
        <dbReference type="SAM" id="SignalP"/>
    </source>
</evidence>
<dbReference type="AlphaFoldDB" id="A0A074LYY9"/>
<keyword evidence="1" id="KW-0732">Signal</keyword>
<feature type="signal peptide" evidence="1">
    <location>
        <begin position="1"/>
        <end position="25"/>
    </location>
</feature>
<protein>
    <recommendedName>
        <fullName evidence="4">SLH domain-containing protein</fullName>
    </recommendedName>
</protein>
<feature type="chain" id="PRO_5038661104" description="SLH domain-containing protein" evidence="1">
    <location>
        <begin position="26"/>
        <end position="598"/>
    </location>
</feature>
<keyword evidence="3" id="KW-1185">Reference proteome</keyword>
<gene>
    <name evidence="2" type="ORF">EL26_01590</name>
</gene>
<evidence type="ECO:0000313" key="3">
    <source>
        <dbReference type="Proteomes" id="UP000027931"/>
    </source>
</evidence>
<accession>A0A074LYY9</accession>
<proteinExistence type="predicted"/>
<dbReference type="Proteomes" id="UP000027931">
    <property type="component" value="Unassembled WGS sequence"/>
</dbReference>
<dbReference type="STRING" id="1157490.EL26_01590"/>
<organism evidence="2 3">
    <name type="scientific">Tumebacillus flagellatus</name>
    <dbReference type="NCBI Taxonomy" id="1157490"/>
    <lineage>
        <taxon>Bacteria</taxon>
        <taxon>Bacillati</taxon>
        <taxon>Bacillota</taxon>
        <taxon>Bacilli</taxon>
        <taxon>Bacillales</taxon>
        <taxon>Alicyclobacillaceae</taxon>
        <taxon>Tumebacillus</taxon>
    </lineage>
</organism>
<name>A0A074LYY9_9BACL</name>
<dbReference type="RefSeq" id="WP_038083611.1">
    <property type="nucleotide sequence ID" value="NZ_JMIR01000001.1"/>
</dbReference>